<sequence length="319" mass="34790">MVVHLVRYELDERAWWGVLDGDVISPLSGYYPHTADLIERGHDDWTAAAATPGSVPLADVEPLSPVTTPCRVMCQGANYRQHAIESGMNPDERAFNLFFDKTDAAVTGPESPVTRPAHVTLLDYEIELALVLRRTVDAPTTITVENLHEYVFGVTVANDLSARDVQLPQGQFLKGKSYRGFCPLGPVLAVLEPDDFGLLDDLELRLDVNGSLRQTDNTANMLYRPAETLTELTEFCNISPGDVLLTGTPHGIVAGSPPAVIRRLATALLPEHKLWAAFVKLNQRKPYLKPGDVVTASIRNAAGTLDLGTQRTTIVAPTT</sequence>
<dbReference type="PANTHER" id="PTHR42796:SF4">
    <property type="entry name" value="FUMARYLACETOACETATE HYDROLASE DOMAIN-CONTAINING PROTEIN 2A"/>
    <property type="match status" value="1"/>
</dbReference>
<dbReference type="Pfam" id="PF01557">
    <property type="entry name" value="FAA_hydrolase"/>
    <property type="match status" value="1"/>
</dbReference>
<dbReference type="AlphaFoldDB" id="A0A9X2YXF2"/>
<accession>A0A9X2YXF2</accession>
<gene>
    <name evidence="5" type="ORF">H7K45_07605</name>
</gene>
<evidence type="ECO:0000313" key="6">
    <source>
        <dbReference type="Proteomes" id="UP001141629"/>
    </source>
</evidence>
<keyword evidence="2" id="KW-0479">Metal-binding</keyword>
<dbReference type="RefSeq" id="WP_263995188.1">
    <property type="nucleotide sequence ID" value="NZ_JACKVK010000005.1"/>
</dbReference>
<dbReference type="GO" id="GO:0044281">
    <property type="term" value="P:small molecule metabolic process"/>
    <property type="evidence" value="ECO:0007669"/>
    <property type="project" value="UniProtKB-ARBA"/>
</dbReference>
<proteinExistence type="inferred from homology"/>
<evidence type="ECO:0000313" key="5">
    <source>
        <dbReference type="EMBL" id="MCV7420400.1"/>
    </source>
</evidence>
<protein>
    <submittedName>
        <fullName evidence="5">Fumarylacetoacetate hydrolase family protein</fullName>
    </submittedName>
</protein>
<feature type="domain" description="Fumarylacetoacetase-like C-terminal" evidence="3">
    <location>
        <begin position="72"/>
        <end position="314"/>
    </location>
</feature>
<dbReference type="SUPFAM" id="SSF56529">
    <property type="entry name" value="FAH"/>
    <property type="match status" value="1"/>
</dbReference>
<dbReference type="InterPro" id="IPR051121">
    <property type="entry name" value="FAH"/>
</dbReference>
<name>A0A9X2YXF2_9MYCO</name>
<evidence type="ECO:0000256" key="2">
    <source>
        <dbReference type="ARBA" id="ARBA00022723"/>
    </source>
</evidence>
<dbReference type="Gene3D" id="3.90.850.10">
    <property type="entry name" value="Fumarylacetoacetase-like, C-terminal domain"/>
    <property type="match status" value="1"/>
</dbReference>
<dbReference type="Proteomes" id="UP001141629">
    <property type="component" value="Unassembled WGS sequence"/>
</dbReference>
<dbReference type="EMBL" id="JACKVK010000005">
    <property type="protein sequence ID" value="MCV7420400.1"/>
    <property type="molecule type" value="Genomic_DNA"/>
</dbReference>
<dbReference type="Pfam" id="PF10370">
    <property type="entry name" value="Rv2993c-like_N"/>
    <property type="match status" value="1"/>
</dbReference>
<organism evidence="5 6">
    <name type="scientific">Mycobacterium yunnanensis</name>
    <dbReference type="NCBI Taxonomy" id="368477"/>
    <lineage>
        <taxon>Bacteria</taxon>
        <taxon>Bacillati</taxon>
        <taxon>Actinomycetota</taxon>
        <taxon>Actinomycetes</taxon>
        <taxon>Mycobacteriales</taxon>
        <taxon>Mycobacteriaceae</taxon>
        <taxon>Mycobacterium</taxon>
    </lineage>
</organism>
<reference evidence="5" key="2">
    <citation type="journal article" date="2022" name="BMC Genomics">
        <title>Comparative genome analysis of mycobacteria focusing on tRNA and non-coding RNA.</title>
        <authorList>
            <person name="Behra P.R.K."/>
            <person name="Pettersson B.M.F."/>
            <person name="Ramesh M."/>
            <person name="Das S."/>
            <person name="Dasgupta S."/>
            <person name="Kirsebom L.A."/>
        </authorList>
    </citation>
    <scope>NUCLEOTIDE SEQUENCE</scope>
    <source>
        <strain evidence="5">DSM 44838</strain>
    </source>
</reference>
<dbReference type="PANTHER" id="PTHR42796">
    <property type="entry name" value="FUMARYLACETOACETATE HYDROLASE DOMAIN-CONTAINING PROTEIN 2A-RELATED"/>
    <property type="match status" value="1"/>
</dbReference>
<evidence type="ECO:0000259" key="3">
    <source>
        <dbReference type="Pfam" id="PF01557"/>
    </source>
</evidence>
<comment type="similarity">
    <text evidence="1">Belongs to the FAH family.</text>
</comment>
<comment type="caution">
    <text evidence="5">The sequence shown here is derived from an EMBL/GenBank/DDBJ whole genome shotgun (WGS) entry which is preliminary data.</text>
</comment>
<evidence type="ECO:0000256" key="1">
    <source>
        <dbReference type="ARBA" id="ARBA00010211"/>
    </source>
</evidence>
<dbReference type="GO" id="GO:0016787">
    <property type="term" value="F:hydrolase activity"/>
    <property type="evidence" value="ECO:0007669"/>
    <property type="project" value="UniProtKB-KW"/>
</dbReference>
<dbReference type="InterPro" id="IPR011234">
    <property type="entry name" value="Fumarylacetoacetase-like_C"/>
</dbReference>
<feature type="domain" description="Rv2993c-like N-terminal" evidence="4">
    <location>
        <begin position="4"/>
        <end position="65"/>
    </location>
</feature>
<reference evidence="5" key="1">
    <citation type="submission" date="2020-07" db="EMBL/GenBank/DDBJ databases">
        <authorList>
            <person name="Pettersson B.M.F."/>
            <person name="Behra P.R.K."/>
            <person name="Ramesh M."/>
            <person name="Das S."/>
            <person name="Dasgupta S."/>
            <person name="Kirsebom L.A."/>
        </authorList>
    </citation>
    <scope>NUCLEOTIDE SEQUENCE</scope>
    <source>
        <strain evidence="5">DSM 44838</strain>
    </source>
</reference>
<dbReference type="InterPro" id="IPR018833">
    <property type="entry name" value="Rv2993c-like_N"/>
</dbReference>
<dbReference type="InterPro" id="IPR036663">
    <property type="entry name" value="Fumarylacetoacetase_C_sf"/>
</dbReference>
<keyword evidence="6" id="KW-1185">Reference proteome</keyword>
<evidence type="ECO:0000259" key="4">
    <source>
        <dbReference type="Pfam" id="PF10370"/>
    </source>
</evidence>
<keyword evidence="5" id="KW-0378">Hydrolase</keyword>
<dbReference type="GO" id="GO:0046872">
    <property type="term" value="F:metal ion binding"/>
    <property type="evidence" value="ECO:0007669"/>
    <property type="project" value="UniProtKB-KW"/>
</dbReference>